<reference evidence="3 4" key="1">
    <citation type="journal article" date="2016" name="Nat. Commun.">
        <title>Thousands of microbial genomes shed light on interconnected biogeochemical processes in an aquifer system.</title>
        <authorList>
            <person name="Anantharaman K."/>
            <person name="Brown C.T."/>
            <person name="Hug L.A."/>
            <person name="Sharon I."/>
            <person name="Castelle C.J."/>
            <person name="Probst A.J."/>
            <person name="Thomas B.C."/>
            <person name="Singh A."/>
            <person name="Wilkins M.J."/>
            <person name="Karaoz U."/>
            <person name="Brodie E.L."/>
            <person name="Williams K.H."/>
            <person name="Hubbard S.S."/>
            <person name="Banfield J.F."/>
        </authorList>
    </citation>
    <scope>NUCLEOTIDE SEQUENCE [LARGE SCALE GENOMIC DNA]</scope>
</reference>
<dbReference type="GO" id="GO:0017089">
    <property type="term" value="F:glycolipid transfer activity"/>
    <property type="evidence" value="ECO:0007669"/>
    <property type="project" value="TreeGrafter"/>
</dbReference>
<dbReference type="GO" id="GO:0030288">
    <property type="term" value="C:outer membrane-bounded periplasmic space"/>
    <property type="evidence" value="ECO:0007669"/>
    <property type="project" value="TreeGrafter"/>
</dbReference>
<sequence length="310" mass="34249">MKTTYKVILVIALIFVVGIFLWALFAPKETISNRIQQTLKEQEQRADLSFKDVTFEEVVAAVKYWQLKAKSAMVNKSSEVATLKEVNGTFFKNGKAVLAFISPIALWDMKTKEILLDNPLGQGSGYSFKADNLSWKLADQKLFCSGGIIINRGEAIGYADELKSDVGLETITLQGHPKITIAPKGFSTLTLEADVFEVISADNSIVAKGNPRITWREAKIHSGKIRYKQKNNVIELAGDVGIDYKDIQAWGNTALYKPEDGSIILAGKARAEQGENKLKGDEVIVSLKEQKISVRGRGKVIITEEDLITP</sequence>
<gene>
    <name evidence="3" type="ORF">A3H38_02970</name>
</gene>
<feature type="domain" description="Organic solvent tolerance-like N-terminal" evidence="2">
    <location>
        <begin position="191"/>
        <end position="291"/>
    </location>
</feature>
<dbReference type="GO" id="GO:0005886">
    <property type="term" value="C:plasma membrane"/>
    <property type="evidence" value="ECO:0007669"/>
    <property type="project" value="TreeGrafter"/>
</dbReference>
<dbReference type="GO" id="GO:0015920">
    <property type="term" value="P:lipopolysaccharide transport"/>
    <property type="evidence" value="ECO:0007669"/>
    <property type="project" value="TreeGrafter"/>
</dbReference>
<evidence type="ECO:0000259" key="2">
    <source>
        <dbReference type="Pfam" id="PF03968"/>
    </source>
</evidence>
<keyword evidence="1" id="KW-1133">Transmembrane helix</keyword>
<dbReference type="AlphaFoldDB" id="A0A1F4R908"/>
<dbReference type="InterPro" id="IPR005653">
    <property type="entry name" value="OstA-like_N"/>
</dbReference>
<dbReference type="EMBL" id="METP01000048">
    <property type="protein sequence ID" value="OGC04606.1"/>
    <property type="molecule type" value="Genomic_DNA"/>
</dbReference>
<evidence type="ECO:0000313" key="3">
    <source>
        <dbReference type="EMBL" id="OGC04606.1"/>
    </source>
</evidence>
<protein>
    <recommendedName>
        <fullName evidence="2">Organic solvent tolerance-like N-terminal domain-containing protein</fullName>
    </recommendedName>
</protein>
<proteinExistence type="predicted"/>
<dbReference type="PANTHER" id="PTHR37481">
    <property type="entry name" value="LIPOPOLYSACCHARIDE EXPORT SYSTEM PROTEIN LPTC"/>
    <property type="match status" value="1"/>
</dbReference>
<dbReference type="InterPro" id="IPR052363">
    <property type="entry name" value="LPS_export_LptC"/>
</dbReference>
<evidence type="ECO:0000313" key="4">
    <source>
        <dbReference type="Proteomes" id="UP000176938"/>
    </source>
</evidence>
<organism evidence="3 4">
    <name type="scientific">candidate division WOR-1 bacterium RIFCSPLOWO2_02_FULL_46_20</name>
    <dbReference type="NCBI Taxonomy" id="1802567"/>
    <lineage>
        <taxon>Bacteria</taxon>
        <taxon>Bacillati</taxon>
        <taxon>Saganbacteria</taxon>
    </lineage>
</organism>
<dbReference type="PANTHER" id="PTHR37481:SF1">
    <property type="entry name" value="LIPOPOLYSACCHARIDE EXPORT SYSTEM PROTEIN LPTC"/>
    <property type="match status" value="1"/>
</dbReference>
<accession>A0A1F4R908</accession>
<keyword evidence="1" id="KW-0472">Membrane</keyword>
<evidence type="ECO:0000256" key="1">
    <source>
        <dbReference type="SAM" id="Phobius"/>
    </source>
</evidence>
<feature type="transmembrane region" description="Helical" evidence="1">
    <location>
        <begin position="7"/>
        <end position="25"/>
    </location>
</feature>
<comment type="caution">
    <text evidence="3">The sequence shown here is derived from an EMBL/GenBank/DDBJ whole genome shotgun (WGS) entry which is preliminary data.</text>
</comment>
<dbReference type="Pfam" id="PF03968">
    <property type="entry name" value="LptD_N"/>
    <property type="match status" value="1"/>
</dbReference>
<keyword evidence="1" id="KW-0812">Transmembrane</keyword>
<dbReference type="Proteomes" id="UP000176938">
    <property type="component" value="Unassembled WGS sequence"/>
</dbReference>
<name>A0A1F4R908_UNCSA</name>
<dbReference type="Gene3D" id="2.60.450.10">
    <property type="entry name" value="Lipopolysaccharide (LPS) transport protein A like domain"/>
    <property type="match status" value="2"/>
</dbReference>